<reference evidence="10 11" key="1">
    <citation type="journal article" date="2020" name="mSystems">
        <title>Defining Genomic and Predicted Metabolic Features of the Acetobacterium Genus.</title>
        <authorList>
            <person name="Ross D.E."/>
            <person name="Marshall C.W."/>
            <person name="Gulliver D."/>
            <person name="May H.D."/>
            <person name="Norman R.S."/>
        </authorList>
    </citation>
    <scope>NUCLEOTIDE SEQUENCE [LARGE SCALE GENOMIC DNA]</scope>
    <source>
        <strain evidence="10 11">DSM 4132</strain>
    </source>
</reference>
<evidence type="ECO:0000259" key="9">
    <source>
        <dbReference type="PROSITE" id="PS51762"/>
    </source>
</evidence>
<evidence type="ECO:0000256" key="1">
    <source>
        <dbReference type="ARBA" id="ARBA00000481"/>
    </source>
</evidence>
<dbReference type="InterPro" id="IPR008264">
    <property type="entry name" value="Beta_glucanase"/>
</dbReference>
<name>A0ABR6Z1I1_9FIRM</name>
<proteinExistence type="predicted"/>
<dbReference type="EMBL" id="WJBE01000023">
    <property type="protein sequence ID" value="MBC3901246.1"/>
    <property type="molecule type" value="Genomic_DNA"/>
</dbReference>
<feature type="domain" description="GH16" evidence="9">
    <location>
        <begin position="185"/>
        <end position="374"/>
    </location>
</feature>
<evidence type="ECO:0000256" key="7">
    <source>
        <dbReference type="ARBA" id="ARBA00029771"/>
    </source>
</evidence>
<dbReference type="SUPFAM" id="SSF49899">
    <property type="entry name" value="Concanavalin A-like lectins/glucanases"/>
    <property type="match status" value="1"/>
</dbReference>
<dbReference type="EC" id="3.2.1.73" evidence="2"/>
<protein>
    <recommendedName>
        <fullName evidence="3">Beta-glucanase</fullName>
        <ecNumber evidence="2">3.2.1.73</ecNumber>
    </recommendedName>
    <alternativeName>
        <fullName evidence="8">1,3-1,4-beta-D-glucan 4-glucanohydrolase</fullName>
    </alternativeName>
    <alternativeName>
        <fullName evidence="7">Endo-beta-1,3-1,4 glucanase</fullName>
    </alternativeName>
    <alternativeName>
        <fullName evidence="6">Lichenase</fullName>
    </alternativeName>
</protein>
<dbReference type="CDD" id="cd00413">
    <property type="entry name" value="Glyco_hydrolase_16"/>
    <property type="match status" value="1"/>
</dbReference>
<dbReference type="Proteomes" id="UP000622405">
    <property type="component" value="Unassembled WGS sequence"/>
</dbReference>
<dbReference type="InterPro" id="IPR044791">
    <property type="entry name" value="Beta-glucanase/XTH"/>
</dbReference>
<keyword evidence="5" id="KW-0326">Glycosidase</keyword>
<evidence type="ECO:0000256" key="5">
    <source>
        <dbReference type="ARBA" id="ARBA00023295"/>
    </source>
</evidence>
<dbReference type="RefSeq" id="WP_186895312.1">
    <property type="nucleotide sequence ID" value="NZ_WJBE01000023.1"/>
</dbReference>
<evidence type="ECO:0000256" key="4">
    <source>
        <dbReference type="ARBA" id="ARBA00022801"/>
    </source>
</evidence>
<dbReference type="PANTHER" id="PTHR31062">
    <property type="entry name" value="XYLOGLUCAN ENDOTRANSGLUCOSYLASE/HYDROLASE PROTEIN 8-RELATED"/>
    <property type="match status" value="1"/>
</dbReference>
<evidence type="ECO:0000256" key="8">
    <source>
        <dbReference type="ARBA" id="ARBA00031665"/>
    </source>
</evidence>
<dbReference type="PRINTS" id="PR00737">
    <property type="entry name" value="GLHYDRLASE16"/>
</dbReference>
<evidence type="ECO:0000256" key="2">
    <source>
        <dbReference type="ARBA" id="ARBA00012690"/>
    </source>
</evidence>
<sequence length="374" mass="41128">MKIMSIVGLLGVLLFVFVFPVPLYAHTATTASLGAVYRGHIQDYGDLPADNGVITDGGLLGTTGEGKRIEGLTVELTGEAAATGNYSIRYNVHIQNEGWQAATDDPLSWKKDGDFAGSQGKSQRLEAIQLQLTDAAGQLATDYAIEYRVHIQDYGWSQGWKKDGAIAGTAGESKRLEAIQIRIVPKFTGSLDPAVFKASSHRLGQTQFKPENVAVSDGQLAITIPAGTMASGEVSSTDLKGYGSYEISMKLPNAPSSITGFFLYAAPDYDQEIDIEIYNQPDGKIMFTSYANGAQTQSLTSDLNFDPTADFHHYRIDYQPDTIDFYVDDILLTRFSEGIPHNPMYLMVNAWFPNWLDKKPAPQTQQLLIDWIRY</sequence>
<organism evidence="10 11">
    <name type="scientific">Acetobacterium malicum</name>
    <dbReference type="NCBI Taxonomy" id="52692"/>
    <lineage>
        <taxon>Bacteria</taxon>
        <taxon>Bacillati</taxon>
        <taxon>Bacillota</taxon>
        <taxon>Clostridia</taxon>
        <taxon>Eubacteriales</taxon>
        <taxon>Eubacteriaceae</taxon>
        <taxon>Acetobacterium</taxon>
    </lineage>
</organism>
<evidence type="ECO:0000313" key="11">
    <source>
        <dbReference type="Proteomes" id="UP000622405"/>
    </source>
</evidence>
<dbReference type="Gene3D" id="2.60.120.200">
    <property type="match status" value="1"/>
</dbReference>
<keyword evidence="11" id="KW-1185">Reference proteome</keyword>
<evidence type="ECO:0000313" key="10">
    <source>
        <dbReference type="EMBL" id="MBC3901246.1"/>
    </source>
</evidence>
<comment type="caution">
    <text evidence="10">The sequence shown here is derived from an EMBL/GenBank/DDBJ whole genome shotgun (WGS) entry which is preliminary data.</text>
</comment>
<dbReference type="SMART" id="SM00728">
    <property type="entry name" value="ChW"/>
    <property type="match status" value="3"/>
</dbReference>
<dbReference type="InterPro" id="IPR013320">
    <property type="entry name" value="ConA-like_dom_sf"/>
</dbReference>
<gene>
    <name evidence="10" type="ORF">GH811_16670</name>
</gene>
<accession>A0ABR6Z1I1</accession>
<dbReference type="PROSITE" id="PS51762">
    <property type="entry name" value="GH16_2"/>
    <property type="match status" value="1"/>
</dbReference>
<comment type="catalytic activity">
    <reaction evidence="1">
        <text>Hydrolysis of (1-&gt;4)-beta-D-glucosidic linkages in beta-D-glucans containing (1-&gt;3)- and (1-&gt;4)-bonds.</text>
        <dbReference type="EC" id="3.2.1.73"/>
    </reaction>
</comment>
<dbReference type="Pfam" id="PF07538">
    <property type="entry name" value="ChW"/>
    <property type="match status" value="3"/>
</dbReference>
<evidence type="ECO:0000256" key="6">
    <source>
        <dbReference type="ARBA" id="ARBA00029722"/>
    </source>
</evidence>
<dbReference type="InterPro" id="IPR000757">
    <property type="entry name" value="Beta-glucanase-like"/>
</dbReference>
<keyword evidence="4" id="KW-0378">Hydrolase</keyword>
<evidence type="ECO:0000256" key="3">
    <source>
        <dbReference type="ARBA" id="ARBA00014569"/>
    </source>
</evidence>
<dbReference type="InterPro" id="IPR006637">
    <property type="entry name" value="ChW"/>
</dbReference>
<dbReference type="Pfam" id="PF00722">
    <property type="entry name" value="Glyco_hydro_16"/>
    <property type="match status" value="1"/>
</dbReference>